<organism evidence="1 2">
    <name type="scientific">Oryza sativa subsp. japonica</name>
    <name type="common">Rice</name>
    <dbReference type="NCBI Taxonomy" id="39947"/>
    <lineage>
        <taxon>Eukaryota</taxon>
        <taxon>Viridiplantae</taxon>
        <taxon>Streptophyta</taxon>
        <taxon>Embryophyta</taxon>
        <taxon>Tracheophyta</taxon>
        <taxon>Spermatophyta</taxon>
        <taxon>Magnoliopsida</taxon>
        <taxon>Liliopsida</taxon>
        <taxon>Poales</taxon>
        <taxon>Poaceae</taxon>
        <taxon>BOP clade</taxon>
        <taxon>Oryzoideae</taxon>
        <taxon>Oryzeae</taxon>
        <taxon>Oryzinae</taxon>
        <taxon>Oryza</taxon>
        <taxon>Oryza sativa</taxon>
    </lineage>
</organism>
<gene>
    <name evidence="1" type="ordered locus">Os07g0512000</name>
</gene>
<name>C7J4K7_ORYSJ</name>
<dbReference type="EMBL" id="AP008213">
    <property type="protein sequence ID" value="BAH93948.1"/>
    <property type="molecule type" value="Genomic_DNA"/>
</dbReference>
<accession>C7J4K7</accession>
<dbReference type="InterPro" id="IPR045865">
    <property type="entry name" value="ACT-like_dom_sf"/>
</dbReference>
<dbReference type="Gene3D" id="3.30.70.260">
    <property type="match status" value="1"/>
</dbReference>
<dbReference type="AlphaFoldDB" id="C7J4K7"/>
<proteinExistence type="predicted"/>
<evidence type="ECO:0000313" key="2">
    <source>
        <dbReference type="Proteomes" id="UP000000763"/>
    </source>
</evidence>
<feature type="non-terminal residue" evidence="1">
    <location>
        <position position="137"/>
    </location>
</feature>
<dbReference type="PANTHER" id="PTHR21022:SF20">
    <property type="entry name" value="AROGENATE DEHYDRATASE_PREPHENATE DEHYDRATASE 1, CHLOROPLASTIC"/>
    <property type="match status" value="1"/>
</dbReference>
<sequence length="137" mass="16358">MLHPISQDTWYWPKLLTSPRNMANIREEGSMIYYIFQSNARCYKLVALIYQTSIVFGLEEGPGILFKALSAFWMRDINLSKIESRPNKREPMRTQGNEKYATLLLHFQHSSLYVKNAYVYQIMEQKGKKWMCYQHFF</sequence>
<dbReference type="GO" id="GO:0009094">
    <property type="term" value="P:L-phenylalanine biosynthetic process"/>
    <property type="evidence" value="ECO:0007669"/>
    <property type="project" value="InterPro"/>
</dbReference>
<dbReference type="InterPro" id="IPR018528">
    <property type="entry name" value="Preph_deHydtase_CS"/>
</dbReference>
<dbReference type="Proteomes" id="UP000000763">
    <property type="component" value="Chromosome 7"/>
</dbReference>
<protein>
    <submittedName>
        <fullName evidence="1">Os07g0512000 protein</fullName>
    </submittedName>
</protein>
<dbReference type="PANTHER" id="PTHR21022">
    <property type="entry name" value="PREPHENATE DEHYDRATASE P PROTEIN"/>
    <property type="match status" value="1"/>
</dbReference>
<reference evidence="1 2" key="1">
    <citation type="journal article" date="2005" name="Nature">
        <title>The map-based sequence of the rice genome.</title>
        <authorList>
            <consortium name="International rice genome sequencing project (IRGSP)"/>
            <person name="Matsumoto T."/>
            <person name="Wu J."/>
            <person name="Kanamori H."/>
            <person name="Katayose Y."/>
            <person name="Fujisawa M."/>
            <person name="Namiki N."/>
            <person name="Mizuno H."/>
            <person name="Yamamoto K."/>
            <person name="Antonio B.A."/>
            <person name="Baba T."/>
            <person name="Sakata K."/>
            <person name="Nagamura Y."/>
            <person name="Aoki H."/>
            <person name="Arikawa K."/>
            <person name="Arita K."/>
            <person name="Bito T."/>
            <person name="Chiden Y."/>
            <person name="Fujitsuka N."/>
            <person name="Fukunaka R."/>
            <person name="Hamada M."/>
            <person name="Harada C."/>
            <person name="Hayashi A."/>
            <person name="Hijishita S."/>
            <person name="Honda M."/>
            <person name="Hosokawa S."/>
            <person name="Ichikawa Y."/>
            <person name="Idonuma A."/>
            <person name="Iijima M."/>
            <person name="Ikeda M."/>
            <person name="Ikeno M."/>
            <person name="Ito K."/>
            <person name="Ito S."/>
            <person name="Ito T."/>
            <person name="Ito Y."/>
            <person name="Ito Y."/>
            <person name="Iwabuchi A."/>
            <person name="Kamiya K."/>
            <person name="Karasawa W."/>
            <person name="Kurita K."/>
            <person name="Katagiri S."/>
            <person name="Kikuta A."/>
            <person name="Kobayashi H."/>
            <person name="Kobayashi N."/>
            <person name="Machita K."/>
            <person name="Maehara T."/>
            <person name="Masukawa M."/>
            <person name="Mizubayashi T."/>
            <person name="Mukai Y."/>
            <person name="Nagasaki H."/>
            <person name="Nagata Y."/>
            <person name="Naito S."/>
            <person name="Nakashima M."/>
            <person name="Nakama Y."/>
            <person name="Nakamichi Y."/>
            <person name="Nakamura M."/>
            <person name="Meguro A."/>
            <person name="Negishi M."/>
            <person name="Ohta I."/>
            <person name="Ohta T."/>
            <person name="Okamoto M."/>
            <person name="Ono N."/>
            <person name="Saji S."/>
            <person name="Sakaguchi M."/>
            <person name="Sakai K."/>
            <person name="Shibata M."/>
            <person name="Shimokawa T."/>
            <person name="Song J."/>
            <person name="Takazaki Y."/>
            <person name="Terasawa K."/>
            <person name="Tsugane M."/>
            <person name="Tsuji K."/>
            <person name="Ueda S."/>
            <person name="Waki K."/>
            <person name="Yamagata H."/>
            <person name="Yamamoto M."/>
            <person name="Yamamoto S."/>
            <person name="Yamane H."/>
            <person name="Yoshiki S."/>
            <person name="Yoshihara R."/>
            <person name="Yukawa K."/>
            <person name="Zhong H."/>
            <person name="Yano M."/>
            <person name="Yuan Q."/>
            <person name="Ouyang S."/>
            <person name="Liu J."/>
            <person name="Jones K.M."/>
            <person name="Gansberger K."/>
            <person name="Moffat K."/>
            <person name="Hill J."/>
            <person name="Bera J."/>
            <person name="Fadrosh D."/>
            <person name="Jin S."/>
            <person name="Johri S."/>
            <person name="Kim M."/>
            <person name="Overton L."/>
            <person name="Reardon M."/>
            <person name="Tsitrin T."/>
            <person name="Vuong H."/>
            <person name="Weaver B."/>
            <person name="Ciecko A."/>
            <person name="Tallon L."/>
            <person name="Jackson J."/>
            <person name="Pai G."/>
            <person name="Aken S.V."/>
            <person name="Utterback T."/>
            <person name="Reidmuller S."/>
            <person name="Feldblyum T."/>
            <person name="Hsiao J."/>
            <person name="Zismann V."/>
            <person name="Iobst S."/>
            <person name="de Vazeille A.R."/>
            <person name="Buell C.R."/>
            <person name="Ying K."/>
            <person name="Li Y."/>
            <person name="Lu T."/>
            <person name="Huang Y."/>
            <person name="Zhao Q."/>
            <person name="Feng Q."/>
            <person name="Zhang L."/>
            <person name="Zhu J."/>
            <person name="Weng Q."/>
            <person name="Mu J."/>
            <person name="Lu Y."/>
            <person name="Fan D."/>
            <person name="Liu Y."/>
            <person name="Guan J."/>
            <person name="Zhang Y."/>
            <person name="Yu S."/>
            <person name="Liu X."/>
            <person name="Zhang Y."/>
            <person name="Hong G."/>
            <person name="Han B."/>
            <person name="Choisne N."/>
            <person name="Demange N."/>
            <person name="Orjeda G."/>
            <person name="Samain S."/>
            <person name="Cattolico L."/>
            <person name="Pelletier E."/>
            <person name="Couloux A."/>
            <person name="Segurens B."/>
            <person name="Wincker P."/>
            <person name="D'Hont A."/>
            <person name="Scarpelli C."/>
            <person name="Weissenbach J."/>
            <person name="Salanoubat M."/>
            <person name="Quetier F."/>
            <person name="Yu Y."/>
            <person name="Kim H.R."/>
            <person name="Rambo T."/>
            <person name="Currie J."/>
            <person name="Collura K."/>
            <person name="Luo M."/>
            <person name="Yang T."/>
            <person name="Ammiraju J.S.S."/>
            <person name="Engler F."/>
            <person name="Soderlund C."/>
            <person name="Wing R.A."/>
            <person name="Palmer L.E."/>
            <person name="de la Bastide M."/>
            <person name="Spiegel L."/>
            <person name="Nascimento L."/>
            <person name="Zutavern T."/>
            <person name="O'Shaughnessy A."/>
            <person name="Dike S."/>
            <person name="Dedhia N."/>
            <person name="Preston R."/>
            <person name="Balija V."/>
            <person name="McCombie W.R."/>
            <person name="Chow T."/>
            <person name="Chen H."/>
            <person name="Chung M."/>
            <person name="Chen C."/>
            <person name="Shaw J."/>
            <person name="Wu H."/>
            <person name="Hsiao K."/>
            <person name="Chao Y."/>
            <person name="Chu M."/>
            <person name="Cheng C."/>
            <person name="Hour A."/>
            <person name="Lee P."/>
            <person name="Lin S."/>
            <person name="Lin Y."/>
            <person name="Liou J."/>
            <person name="Liu S."/>
            <person name="Hsing Y."/>
            <person name="Raghuvanshi S."/>
            <person name="Mohanty A."/>
            <person name="Bharti A.K."/>
            <person name="Gaur A."/>
            <person name="Gupta V."/>
            <person name="Kumar D."/>
            <person name="Ravi V."/>
            <person name="Vij S."/>
            <person name="Kapur A."/>
            <person name="Khurana P."/>
            <person name="Khurana P."/>
            <person name="Khurana J.P."/>
            <person name="Tyagi A.K."/>
            <person name="Gaikwad K."/>
            <person name="Singh A."/>
            <person name="Dalal V."/>
            <person name="Srivastava S."/>
            <person name="Dixit A."/>
            <person name="Pal A.K."/>
            <person name="Ghazi I.A."/>
            <person name="Yadav M."/>
            <person name="Pandit A."/>
            <person name="Bhargava A."/>
            <person name="Sureshbabu K."/>
            <person name="Batra K."/>
            <person name="Sharma T.R."/>
            <person name="Mohapatra T."/>
            <person name="Singh N.K."/>
            <person name="Messing J."/>
            <person name="Nelson A.B."/>
            <person name="Fuks G."/>
            <person name="Kavchok S."/>
            <person name="Keizer G."/>
            <person name="Linton E."/>
            <person name="Llaca V."/>
            <person name="Song R."/>
            <person name="Tanyolac B."/>
            <person name="Young S."/>
            <person name="Ho-Il K."/>
            <person name="Hahn J.H."/>
            <person name="Sangsakoo G."/>
            <person name="Vanavichit A."/>
            <person name="de Mattos Luiz.A.T."/>
            <person name="Zimmer P.D."/>
            <person name="Malone G."/>
            <person name="Dellagostin O."/>
            <person name="de Oliveira A.C."/>
            <person name="Bevan M."/>
            <person name="Bancroft I."/>
            <person name="Minx P."/>
            <person name="Cordum H."/>
            <person name="Wilson R."/>
            <person name="Cheng Z."/>
            <person name="Jin W."/>
            <person name="Jiang J."/>
            <person name="Leong S.A."/>
            <person name="Iwama H."/>
            <person name="Gojobori T."/>
            <person name="Itoh T."/>
            <person name="Niimura Y."/>
            <person name="Fujii Y."/>
            <person name="Habara T."/>
            <person name="Sakai H."/>
            <person name="Sato Y."/>
            <person name="Wilson G."/>
            <person name="Kumar K."/>
            <person name="McCouch S."/>
            <person name="Juretic N."/>
            <person name="Hoen D."/>
            <person name="Wright S."/>
            <person name="Bruskiewich R."/>
            <person name="Bureau T."/>
            <person name="Miyao A."/>
            <person name="Hirochika H."/>
            <person name="Nishikawa T."/>
            <person name="Kadowaki K."/>
            <person name="Sugiura M."/>
            <person name="Burr B."/>
            <person name="Sasaki T."/>
        </authorList>
    </citation>
    <scope>NUCLEOTIDE SEQUENCE [LARGE SCALE GENOMIC DNA]</scope>
    <source>
        <strain evidence="2">cv. Nipponbare</strain>
    </source>
</reference>
<evidence type="ECO:0000313" key="1">
    <source>
        <dbReference type="EMBL" id="BAH93948.1"/>
    </source>
</evidence>
<dbReference type="GO" id="GO:0004664">
    <property type="term" value="F:prephenate dehydratase activity"/>
    <property type="evidence" value="ECO:0007669"/>
    <property type="project" value="InterPro"/>
</dbReference>
<reference evidence="2" key="2">
    <citation type="journal article" date="2008" name="Nucleic Acids Res.">
        <title>The rice annotation project database (RAP-DB): 2008 update.</title>
        <authorList>
            <consortium name="The rice annotation project (RAP)"/>
        </authorList>
    </citation>
    <scope>GENOME REANNOTATION</scope>
    <source>
        <strain evidence="2">cv. Nipponbare</strain>
    </source>
</reference>
<dbReference type="PROSITE" id="PS00858">
    <property type="entry name" value="PREPHENATE_DEHYDR_2"/>
    <property type="match status" value="1"/>
</dbReference>
<dbReference type="SUPFAM" id="SSF55021">
    <property type="entry name" value="ACT-like"/>
    <property type="match status" value="1"/>
</dbReference>
<dbReference type="KEGG" id="dosa:Os07g0512000"/>